<dbReference type="Gene3D" id="3.40.630.30">
    <property type="match status" value="1"/>
</dbReference>
<accession>A0A401ZNL9</accession>
<gene>
    <name evidence="2" type="ORF">KDAU_57840</name>
</gene>
<dbReference type="EMBL" id="BIFQ01000002">
    <property type="protein sequence ID" value="GCE08455.1"/>
    <property type="molecule type" value="Genomic_DNA"/>
</dbReference>
<dbReference type="InterPro" id="IPR016181">
    <property type="entry name" value="Acyl_CoA_acyltransferase"/>
</dbReference>
<dbReference type="PROSITE" id="PS51186">
    <property type="entry name" value="GNAT"/>
    <property type="match status" value="1"/>
</dbReference>
<keyword evidence="3" id="KW-1185">Reference proteome</keyword>
<dbReference type="InterPro" id="IPR000182">
    <property type="entry name" value="GNAT_dom"/>
</dbReference>
<evidence type="ECO:0000259" key="1">
    <source>
        <dbReference type="PROSITE" id="PS51186"/>
    </source>
</evidence>
<evidence type="ECO:0000313" key="2">
    <source>
        <dbReference type="EMBL" id="GCE08455.1"/>
    </source>
</evidence>
<proteinExistence type="predicted"/>
<evidence type="ECO:0000313" key="3">
    <source>
        <dbReference type="Proteomes" id="UP000287224"/>
    </source>
</evidence>
<sequence>MHMNIALLRDFVVRPARLADAESVVNLLTAIACEEEPEQAANLSLAEEDSERTVAATLAFWRTLDLVHDTQVVVAPDESIVGYIDVGMMFRNAEHTDRCVRIRHVSGVHPDYTGRGIGTWLLHFAQWWTQQHSSGEPMRIVAWIHHRNERARHLLIREGYVYRGDHTYRALQLNEQARQRLVSQYTSYSKVVTPDMLVVLCRGVKGERQDTLNS</sequence>
<reference evidence="3" key="1">
    <citation type="submission" date="2018-12" db="EMBL/GenBank/DDBJ databases">
        <title>Tengunoibacter tsumagoiensis gen. nov., sp. nov., Dictyobacter kobayashii sp. nov., D. alpinus sp. nov., and D. joshuensis sp. nov. and description of Dictyobacteraceae fam. nov. within the order Ktedonobacterales isolated from Tengu-no-mugimeshi.</title>
        <authorList>
            <person name="Wang C.M."/>
            <person name="Zheng Y."/>
            <person name="Sakai Y."/>
            <person name="Toyoda A."/>
            <person name="Minakuchi Y."/>
            <person name="Abe K."/>
            <person name="Yokota A."/>
            <person name="Yabe S."/>
        </authorList>
    </citation>
    <scope>NUCLEOTIDE SEQUENCE [LARGE SCALE GENOMIC DNA]</scope>
    <source>
        <strain evidence="3">S-27</strain>
    </source>
</reference>
<dbReference type="Pfam" id="PF13508">
    <property type="entry name" value="Acetyltransf_7"/>
    <property type="match status" value="1"/>
</dbReference>
<dbReference type="AlphaFoldDB" id="A0A401ZNL9"/>
<dbReference type="Proteomes" id="UP000287224">
    <property type="component" value="Unassembled WGS sequence"/>
</dbReference>
<dbReference type="GO" id="GO:0016747">
    <property type="term" value="F:acyltransferase activity, transferring groups other than amino-acyl groups"/>
    <property type="evidence" value="ECO:0007669"/>
    <property type="project" value="InterPro"/>
</dbReference>
<dbReference type="SUPFAM" id="SSF55729">
    <property type="entry name" value="Acyl-CoA N-acyltransferases (Nat)"/>
    <property type="match status" value="1"/>
</dbReference>
<organism evidence="2 3">
    <name type="scientific">Dictyobacter aurantiacus</name>
    <dbReference type="NCBI Taxonomy" id="1936993"/>
    <lineage>
        <taxon>Bacteria</taxon>
        <taxon>Bacillati</taxon>
        <taxon>Chloroflexota</taxon>
        <taxon>Ktedonobacteria</taxon>
        <taxon>Ktedonobacterales</taxon>
        <taxon>Dictyobacteraceae</taxon>
        <taxon>Dictyobacter</taxon>
    </lineage>
</organism>
<feature type="domain" description="N-acetyltransferase" evidence="1">
    <location>
        <begin position="11"/>
        <end position="178"/>
    </location>
</feature>
<comment type="caution">
    <text evidence="2">The sequence shown here is derived from an EMBL/GenBank/DDBJ whole genome shotgun (WGS) entry which is preliminary data.</text>
</comment>
<dbReference type="CDD" id="cd04301">
    <property type="entry name" value="NAT_SF"/>
    <property type="match status" value="1"/>
</dbReference>
<name>A0A401ZNL9_9CHLR</name>
<protein>
    <recommendedName>
        <fullName evidence="1">N-acetyltransferase domain-containing protein</fullName>
    </recommendedName>
</protein>